<feature type="transmembrane region" description="Helical" evidence="1">
    <location>
        <begin position="46"/>
        <end position="64"/>
    </location>
</feature>
<dbReference type="EMBL" id="JAOTPO010000010">
    <property type="protein sequence ID" value="MDE5414694.1"/>
    <property type="molecule type" value="Genomic_DNA"/>
</dbReference>
<sequence length="76" mass="8243">MADKKPQKPYRAMALMTAITSYLVGPVLVGVLAGRWLDGYFDKSPLFMIIGLFLGLGSGIYGLIRLLGSYLGEDDS</sequence>
<keyword evidence="1" id="KW-0812">Transmembrane</keyword>
<proteinExistence type="predicted"/>
<protein>
    <submittedName>
        <fullName evidence="2">AtpZ/AtpI family protein</fullName>
    </submittedName>
</protein>
<feature type="transmembrane region" description="Helical" evidence="1">
    <location>
        <begin position="12"/>
        <end position="34"/>
    </location>
</feature>
<keyword evidence="1" id="KW-0472">Membrane</keyword>
<comment type="caution">
    <text evidence="2">The sequence shown here is derived from an EMBL/GenBank/DDBJ whole genome shotgun (WGS) entry which is preliminary data.</text>
</comment>
<dbReference type="Pfam" id="PF09527">
    <property type="entry name" value="ATPase_gene1"/>
    <property type="match status" value="1"/>
</dbReference>
<reference evidence="2" key="1">
    <citation type="submission" date="2024-05" db="EMBL/GenBank/DDBJ databases">
        <title>Alkalihalobacillus sp. strain MEB203 novel alkaliphilic bacterium from Lonar Lake, India.</title>
        <authorList>
            <person name="Joshi A."/>
            <person name="Thite S."/>
            <person name="Mengade P."/>
        </authorList>
    </citation>
    <scope>NUCLEOTIDE SEQUENCE</scope>
    <source>
        <strain evidence="2">MEB 203</strain>
    </source>
</reference>
<name>A0ABT5VGV8_9BACI</name>
<dbReference type="RefSeq" id="WP_216829952.1">
    <property type="nucleotide sequence ID" value="NZ_JAOTPO010000010.1"/>
</dbReference>
<keyword evidence="1" id="KW-1133">Transmembrane helix</keyword>
<evidence type="ECO:0000313" key="3">
    <source>
        <dbReference type="Proteomes" id="UP001148125"/>
    </source>
</evidence>
<evidence type="ECO:0000256" key="1">
    <source>
        <dbReference type="SAM" id="Phobius"/>
    </source>
</evidence>
<dbReference type="Proteomes" id="UP001148125">
    <property type="component" value="Unassembled WGS sequence"/>
</dbReference>
<keyword evidence="3" id="KW-1185">Reference proteome</keyword>
<evidence type="ECO:0000313" key="2">
    <source>
        <dbReference type="EMBL" id="MDE5414694.1"/>
    </source>
</evidence>
<gene>
    <name evidence="2" type="ORF">N7Z68_15045</name>
</gene>
<dbReference type="InterPro" id="IPR032820">
    <property type="entry name" value="ATPase_put"/>
</dbReference>
<accession>A0ABT5VGV8</accession>
<organism evidence="2 3">
    <name type="scientific">Alkalihalobacterium chitinilyticum</name>
    <dbReference type="NCBI Taxonomy" id="2980103"/>
    <lineage>
        <taxon>Bacteria</taxon>
        <taxon>Bacillati</taxon>
        <taxon>Bacillota</taxon>
        <taxon>Bacilli</taxon>
        <taxon>Bacillales</taxon>
        <taxon>Bacillaceae</taxon>
        <taxon>Alkalihalobacterium</taxon>
    </lineage>
</organism>